<dbReference type="PROSITE" id="PS50867">
    <property type="entry name" value="PRE_SET"/>
    <property type="match status" value="1"/>
</dbReference>
<dbReference type="InterPro" id="IPR050973">
    <property type="entry name" value="H3K9_Histone-Lys_N-MTase"/>
</dbReference>
<keyword evidence="4 12" id="KW-0489">Methyltransferase</keyword>
<protein>
    <recommendedName>
        <fullName evidence="12">Histone-lysine N-methyltransferase</fullName>
        <ecNumber evidence="12">2.1.1.355</ecNumber>
    </recommendedName>
</protein>
<dbReference type="Pfam" id="PF00856">
    <property type="entry name" value="SET"/>
    <property type="match status" value="1"/>
</dbReference>
<dbReference type="InterPro" id="IPR023780">
    <property type="entry name" value="Chromo_domain"/>
</dbReference>
<dbReference type="PANTHER" id="PTHR46223">
    <property type="entry name" value="HISTONE-LYSINE N-METHYLTRANSFERASE SUV39H"/>
    <property type="match status" value="1"/>
</dbReference>
<dbReference type="Gene3D" id="2.170.270.10">
    <property type="entry name" value="SET domain"/>
    <property type="match status" value="1"/>
</dbReference>
<dbReference type="InterPro" id="IPR011381">
    <property type="entry name" value="H3-K9_MeTrfase_SUV39H1/2-like"/>
</dbReference>
<evidence type="ECO:0000259" key="17">
    <source>
        <dbReference type="PROSITE" id="PS50867"/>
    </source>
</evidence>
<evidence type="ECO:0000256" key="6">
    <source>
        <dbReference type="ARBA" id="ARBA00022691"/>
    </source>
</evidence>
<keyword evidence="10 12" id="KW-0539">Nucleus</keyword>
<evidence type="ECO:0000256" key="4">
    <source>
        <dbReference type="ARBA" id="ARBA00022603"/>
    </source>
</evidence>
<feature type="domain" description="Chromo" evidence="15">
    <location>
        <begin position="102"/>
        <end position="162"/>
    </location>
</feature>
<dbReference type="GO" id="GO:0000775">
    <property type="term" value="C:chromosome, centromeric region"/>
    <property type="evidence" value="ECO:0007669"/>
    <property type="project" value="UniProtKB-SubCell"/>
</dbReference>
<dbReference type="InterPro" id="IPR001214">
    <property type="entry name" value="SET_dom"/>
</dbReference>
<evidence type="ECO:0000256" key="12">
    <source>
        <dbReference type="PIRNR" id="PIRNR009343"/>
    </source>
</evidence>
<keyword evidence="11" id="KW-0137">Centromere</keyword>
<evidence type="ECO:0000256" key="13">
    <source>
        <dbReference type="PIRSR" id="PIRSR009343-2"/>
    </source>
</evidence>
<dbReference type="EMBL" id="JARGDH010000001">
    <property type="protein sequence ID" value="KAL0281257.1"/>
    <property type="molecule type" value="Genomic_DNA"/>
</dbReference>
<dbReference type="SUPFAM" id="SSF82199">
    <property type="entry name" value="SET domain"/>
    <property type="match status" value="1"/>
</dbReference>
<feature type="binding site" evidence="13">
    <location>
        <position position="366"/>
    </location>
    <ligand>
        <name>Zn(2+)</name>
        <dbReference type="ChEBI" id="CHEBI:29105"/>
        <label>3</label>
    </ligand>
</feature>
<proteinExistence type="inferred from homology"/>
<dbReference type="SMART" id="SM00468">
    <property type="entry name" value="PreSET"/>
    <property type="match status" value="1"/>
</dbReference>
<feature type="domain" description="Pre-SET" evidence="17">
    <location>
        <begin position="314"/>
        <end position="374"/>
    </location>
</feature>
<keyword evidence="8 12" id="KW-0862">Zinc</keyword>
<evidence type="ECO:0000256" key="14">
    <source>
        <dbReference type="SAM" id="MobiDB-lite"/>
    </source>
</evidence>
<dbReference type="GO" id="GO:0140949">
    <property type="term" value="F:histone H3K9 trimethyltransferase activity"/>
    <property type="evidence" value="ECO:0007669"/>
    <property type="project" value="UniProtKB-EC"/>
</dbReference>
<comment type="caution">
    <text evidence="19">The sequence shown here is derived from an EMBL/GenBank/DDBJ whole genome shotgun (WGS) entry which is preliminary data.</text>
</comment>
<evidence type="ECO:0000256" key="10">
    <source>
        <dbReference type="ARBA" id="ARBA00023242"/>
    </source>
</evidence>
<dbReference type="InterPro" id="IPR000953">
    <property type="entry name" value="Chromo/chromo_shadow_dom"/>
</dbReference>
<evidence type="ECO:0000256" key="11">
    <source>
        <dbReference type="ARBA" id="ARBA00023328"/>
    </source>
</evidence>
<sequence length="543" mass="63151">MSLMEDPRLRQSPKIILSDCLADRRLIKKISDGDKGNFSLLRCESRKRLNSCSDEELFDSSLDGLLTPNPSSGDESSVSGSFTAKSLPKKRKRSDVVDGEMYEVERIEGYHRDKKGVNWYFVKWKNYHSNLNTYERIDKLLNCNRLLMEMLESGHESQKQEIDAMNADVERSMLKSSLYLKLSRCNFKREELMKFPRYETLNIDEIFGKKFQRAFKTIEADYQCIIRSLVALYNHRDPGLYARAVQYRIALDVCERRKRQLKLLQEQQDKINEREKCPVEVENNVDLDILSFDVEYTTEMKTGEGVYIPNDPFIGCNCVEGCGPNSKCCSQAMESVFAYNPNGRLRRLESTPIYECNWRCKCSAKCPNRVVQNGRFNSLAIFKTLNYGWGVKTLRDIKRGEFVCEYLGELISESESSVRDVIYNRQKLPYIFDLDFSTDGNAKYCIDATRCGNLARYINHSCDPNLVVRAVWIECLHPDMPRLAFFAKRHIRKNEELTFDYENKDEYKTAEESKERPVNYGMISRERCLCGSAKCREWLFGSS</sequence>
<evidence type="ECO:0000256" key="7">
    <source>
        <dbReference type="ARBA" id="ARBA00022723"/>
    </source>
</evidence>
<comment type="subcellular location">
    <subcellularLocation>
        <location evidence="2">Chromosome</location>
        <location evidence="2">Centromere</location>
    </subcellularLocation>
    <subcellularLocation>
        <location evidence="1 12">Nucleus</location>
    </subcellularLocation>
</comment>
<feature type="compositionally biased region" description="Low complexity" evidence="14">
    <location>
        <begin position="71"/>
        <end position="81"/>
    </location>
</feature>
<feature type="binding site" evidence="13">
    <location>
        <position position="360"/>
    </location>
    <ligand>
        <name>Zn(2+)</name>
        <dbReference type="ChEBI" id="CHEBI:29105"/>
        <label>2</label>
    </ligand>
</feature>
<dbReference type="GO" id="GO:0032259">
    <property type="term" value="P:methylation"/>
    <property type="evidence" value="ECO:0007669"/>
    <property type="project" value="UniProtKB-KW"/>
</dbReference>
<keyword evidence="9 12" id="KW-0156">Chromatin regulator</keyword>
<dbReference type="EC" id="2.1.1.355" evidence="12"/>
<feature type="binding site" evidence="13">
    <location>
        <position position="318"/>
    </location>
    <ligand>
        <name>Zn(2+)</name>
        <dbReference type="ChEBI" id="CHEBI:29105"/>
        <label>1</label>
    </ligand>
</feature>
<evidence type="ECO:0000259" key="18">
    <source>
        <dbReference type="PROSITE" id="PS50868"/>
    </source>
</evidence>
<evidence type="ECO:0000256" key="8">
    <source>
        <dbReference type="ARBA" id="ARBA00022833"/>
    </source>
</evidence>
<keyword evidence="7 12" id="KW-0479">Metal-binding</keyword>
<keyword evidence="3" id="KW-0158">Chromosome</keyword>
<comment type="catalytic activity">
    <reaction evidence="12">
        <text>L-lysyl(9)-[histone H3] + 3 S-adenosyl-L-methionine = N(6),N(6),N(6)-trimethyl-L-lysyl(9)-[histone H3] + 3 S-adenosyl-L-homocysteine + 3 H(+)</text>
        <dbReference type="Rhea" id="RHEA:60276"/>
        <dbReference type="Rhea" id="RHEA-COMP:15538"/>
        <dbReference type="Rhea" id="RHEA-COMP:15546"/>
        <dbReference type="ChEBI" id="CHEBI:15378"/>
        <dbReference type="ChEBI" id="CHEBI:29969"/>
        <dbReference type="ChEBI" id="CHEBI:57856"/>
        <dbReference type="ChEBI" id="CHEBI:59789"/>
        <dbReference type="ChEBI" id="CHEBI:61961"/>
        <dbReference type="EC" id="2.1.1.355"/>
    </reaction>
</comment>
<evidence type="ECO:0000256" key="3">
    <source>
        <dbReference type="ARBA" id="ARBA00022454"/>
    </source>
</evidence>
<feature type="binding site" evidence="13">
    <location>
        <position position="530"/>
    </location>
    <ligand>
        <name>Zn(2+)</name>
        <dbReference type="ChEBI" id="CHEBI:29105"/>
        <label>4</label>
    </ligand>
</feature>
<dbReference type="EMBL" id="JARGDH010000001">
    <property type="protein sequence ID" value="KAL0281258.1"/>
    <property type="molecule type" value="Genomic_DNA"/>
</dbReference>
<dbReference type="InterPro" id="IPR016197">
    <property type="entry name" value="Chromo-like_dom_sf"/>
</dbReference>
<dbReference type="SMART" id="SM00298">
    <property type="entry name" value="CHROMO"/>
    <property type="match status" value="1"/>
</dbReference>
<comment type="similarity">
    <text evidence="12">Belongs to the class V-like SAM-binding methyltransferase superfamily. Histone-lysine methyltransferase family. Suvar3-9 subfamily.</text>
</comment>
<dbReference type="GO" id="GO:0005634">
    <property type="term" value="C:nucleus"/>
    <property type="evidence" value="ECO:0007669"/>
    <property type="project" value="UniProtKB-SubCell"/>
</dbReference>
<evidence type="ECO:0000256" key="5">
    <source>
        <dbReference type="ARBA" id="ARBA00022679"/>
    </source>
</evidence>
<evidence type="ECO:0000256" key="2">
    <source>
        <dbReference type="ARBA" id="ARBA00004584"/>
    </source>
</evidence>
<keyword evidence="6 12" id="KW-0949">S-adenosyl-L-methionine</keyword>
<dbReference type="Pfam" id="PF00385">
    <property type="entry name" value="Chromo"/>
    <property type="match status" value="1"/>
</dbReference>
<dbReference type="PANTHER" id="PTHR46223:SF4">
    <property type="entry name" value="HISTONE-LYSINE N-METHYLTRANSFERASE-RELATED"/>
    <property type="match status" value="1"/>
</dbReference>
<dbReference type="PROSITE" id="PS50868">
    <property type="entry name" value="POST_SET"/>
    <property type="match status" value="1"/>
</dbReference>
<feature type="binding site" evidence="13">
    <location>
        <position position="328"/>
    </location>
    <ligand>
        <name>Zn(2+)</name>
        <dbReference type="ChEBI" id="CHEBI:29105"/>
        <label>1</label>
    </ligand>
</feature>
<feature type="region of interest" description="Disordered" evidence="14">
    <location>
        <begin position="63"/>
        <end position="86"/>
    </location>
</feature>
<dbReference type="SUPFAM" id="SSF54160">
    <property type="entry name" value="Chromo domain-like"/>
    <property type="match status" value="1"/>
</dbReference>
<feature type="binding site" evidence="13">
    <location>
        <position position="356"/>
    </location>
    <ligand>
        <name>Zn(2+)</name>
        <dbReference type="ChEBI" id="CHEBI:29105"/>
        <label>3</label>
    </ligand>
</feature>
<dbReference type="Gene3D" id="2.40.50.40">
    <property type="match status" value="1"/>
</dbReference>
<feature type="binding site" evidence="13">
    <location>
        <position position="316"/>
    </location>
    <ligand>
        <name>Zn(2+)</name>
        <dbReference type="ChEBI" id="CHEBI:29105"/>
        <label>2</label>
    </ligand>
</feature>
<evidence type="ECO:0000313" key="19">
    <source>
        <dbReference type="EMBL" id="KAL0281259.1"/>
    </source>
</evidence>
<dbReference type="EMBL" id="JARGDH010000001">
    <property type="protein sequence ID" value="KAL0281259.1"/>
    <property type="molecule type" value="Genomic_DNA"/>
</dbReference>
<evidence type="ECO:0000256" key="1">
    <source>
        <dbReference type="ARBA" id="ARBA00004123"/>
    </source>
</evidence>
<feature type="binding site" evidence="13">
    <location>
        <position position="528"/>
    </location>
    <ligand>
        <name>Zn(2+)</name>
        <dbReference type="ChEBI" id="CHEBI:29105"/>
        <label>4</label>
    </ligand>
</feature>
<dbReference type="InterPro" id="IPR007728">
    <property type="entry name" value="Pre-SET_dom"/>
</dbReference>
<dbReference type="InterPro" id="IPR046341">
    <property type="entry name" value="SET_dom_sf"/>
</dbReference>
<accession>A0AAW2IGC2</accession>
<dbReference type="SMART" id="SM00317">
    <property type="entry name" value="SET"/>
    <property type="match status" value="1"/>
</dbReference>
<feature type="binding site" evidence="13">
    <location>
        <position position="356"/>
    </location>
    <ligand>
        <name>Zn(2+)</name>
        <dbReference type="ChEBI" id="CHEBI:29105"/>
        <label>2</label>
    </ligand>
</feature>
<dbReference type="AlphaFoldDB" id="A0AAW2IGC2"/>
<feature type="domain" description="Post-SET" evidence="18">
    <location>
        <begin position="524"/>
        <end position="540"/>
    </location>
</feature>
<dbReference type="PROSITE" id="PS50280">
    <property type="entry name" value="SET"/>
    <property type="match status" value="1"/>
</dbReference>
<evidence type="ECO:0000259" key="15">
    <source>
        <dbReference type="PROSITE" id="PS50013"/>
    </source>
</evidence>
<evidence type="ECO:0000256" key="9">
    <source>
        <dbReference type="ARBA" id="ARBA00022853"/>
    </source>
</evidence>
<dbReference type="GO" id="GO:0008270">
    <property type="term" value="F:zinc ion binding"/>
    <property type="evidence" value="ECO:0007669"/>
    <property type="project" value="UniProtKB-UniRule"/>
</dbReference>
<dbReference type="CDD" id="cd00024">
    <property type="entry name" value="CD_CSD"/>
    <property type="match status" value="1"/>
</dbReference>
<organism evidence="19">
    <name type="scientific">Menopon gallinae</name>
    <name type="common">poultry shaft louse</name>
    <dbReference type="NCBI Taxonomy" id="328185"/>
    <lineage>
        <taxon>Eukaryota</taxon>
        <taxon>Metazoa</taxon>
        <taxon>Ecdysozoa</taxon>
        <taxon>Arthropoda</taxon>
        <taxon>Hexapoda</taxon>
        <taxon>Insecta</taxon>
        <taxon>Pterygota</taxon>
        <taxon>Neoptera</taxon>
        <taxon>Paraneoptera</taxon>
        <taxon>Psocodea</taxon>
        <taxon>Troctomorpha</taxon>
        <taxon>Phthiraptera</taxon>
        <taxon>Amblycera</taxon>
        <taxon>Menoponidae</taxon>
        <taxon>Menopon</taxon>
    </lineage>
</organism>
<reference evidence="19" key="1">
    <citation type="journal article" date="2024" name="Gigascience">
        <title>Chromosome-level genome of the poultry shaft louse Menopon gallinae provides insight into the host-switching and adaptive evolution of parasitic lice.</title>
        <authorList>
            <person name="Xu Y."/>
            <person name="Ma L."/>
            <person name="Liu S."/>
            <person name="Liang Y."/>
            <person name="Liu Q."/>
            <person name="He Z."/>
            <person name="Tian L."/>
            <person name="Duan Y."/>
            <person name="Cai W."/>
            <person name="Li H."/>
            <person name="Song F."/>
        </authorList>
    </citation>
    <scope>NUCLEOTIDE SEQUENCE</scope>
    <source>
        <strain evidence="19">Cailab_2023a</strain>
    </source>
</reference>
<evidence type="ECO:0000259" key="16">
    <source>
        <dbReference type="PROSITE" id="PS50280"/>
    </source>
</evidence>
<dbReference type="PROSITE" id="PS50013">
    <property type="entry name" value="CHROMO_2"/>
    <property type="match status" value="1"/>
</dbReference>
<dbReference type="Pfam" id="PF05033">
    <property type="entry name" value="Pre-SET"/>
    <property type="match status" value="1"/>
</dbReference>
<name>A0AAW2IGC2_9NEOP</name>
<feature type="binding site" evidence="13">
    <location>
        <position position="462"/>
    </location>
    <ligand>
        <name>Zn(2+)</name>
        <dbReference type="ChEBI" id="CHEBI:29105"/>
        <label>4</label>
    </ligand>
</feature>
<feature type="binding site" evidence="13">
    <location>
        <position position="535"/>
    </location>
    <ligand>
        <name>Zn(2+)</name>
        <dbReference type="ChEBI" id="CHEBI:29105"/>
        <label>4</label>
    </ligand>
</feature>
<dbReference type="PIRSF" id="PIRSF009343">
    <property type="entry name" value="SUV39_SET"/>
    <property type="match status" value="1"/>
</dbReference>
<feature type="binding site" evidence="13">
    <location>
        <position position="362"/>
    </location>
    <ligand>
        <name>Zn(2+)</name>
        <dbReference type="ChEBI" id="CHEBI:29105"/>
        <label>3</label>
    </ligand>
</feature>
<dbReference type="InterPro" id="IPR003616">
    <property type="entry name" value="Post-SET_dom"/>
</dbReference>
<gene>
    <name evidence="19" type="ORF">PYX00_002295</name>
</gene>
<keyword evidence="5 12" id="KW-0808">Transferase</keyword>
<feature type="domain" description="SET" evidence="16">
    <location>
        <begin position="377"/>
        <end position="502"/>
    </location>
</feature>
<dbReference type="CDD" id="cd10542">
    <property type="entry name" value="SET_SUV39H"/>
    <property type="match status" value="1"/>
</dbReference>
<feature type="binding site" evidence="13">
    <location>
        <position position="316"/>
    </location>
    <ligand>
        <name>Zn(2+)</name>
        <dbReference type="ChEBI" id="CHEBI:29105"/>
        <label>1</label>
    </ligand>
</feature>
<feature type="binding site" evidence="13">
    <location>
        <position position="329"/>
    </location>
    <ligand>
        <name>Zn(2+)</name>
        <dbReference type="ChEBI" id="CHEBI:29105"/>
        <label>2</label>
    </ligand>
</feature>